<evidence type="ECO:0000313" key="2">
    <source>
        <dbReference type="EMBL" id="KAF2188036.1"/>
    </source>
</evidence>
<name>A0A6A6EDW5_9PEZI</name>
<feature type="compositionally biased region" description="Basic and acidic residues" evidence="1">
    <location>
        <begin position="11"/>
        <end position="27"/>
    </location>
</feature>
<sequence>MPMRHSVTAGAEKEETKRRKAQEKVEKQQVAQNRKRNKASKRKGKAAANTDQLEDETDFEGTSYLLEKPTKGKGKGKKKVTMYIPSDEEEEIVDMVGALEVAEAVGQVIRRGGQF</sequence>
<proteinExistence type="predicted"/>
<evidence type="ECO:0000313" key="3">
    <source>
        <dbReference type="Proteomes" id="UP000800200"/>
    </source>
</evidence>
<dbReference type="Proteomes" id="UP000800200">
    <property type="component" value="Unassembled WGS sequence"/>
</dbReference>
<organism evidence="2 3">
    <name type="scientific">Zopfia rhizophila CBS 207.26</name>
    <dbReference type="NCBI Taxonomy" id="1314779"/>
    <lineage>
        <taxon>Eukaryota</taxon>
        <taxon>Fungi</taxon>
        <taxon>Dikarya</taxon>
        <taxon>Ascomycota</taxon>
        <taxon>Pezizomycotina</taxon>
        <taxon>Dothideomycetes</taxon>
        <taxon>Dothideomycetes incertae sedis</taxon>
        <taxon>Zopfiaceae</taxon>
        <taxon>Zopfia</taxon>
    </lineage>
</organism>
<reference evidence="2" key="1">
    <citation type="journal article" date="2020" name="Stud. Mycol.">
        <title>101 Dothideomycetes genomes: a test case for predicting lifestyles and emergence of pathogens.</title>
        <authorList>
            <person name="Haridas S."/>
            <person name="Albert R."/>
            <person name="Binder M."/>
            <person name="Bloem J."/>
            <person name="Labutti K."/>
            <person name="Salamov A."/>
            <person name="Andreopoulos B."/>
            <person name="Baker S."/>
            <person name="Barry K."/>
            <person name="Bills G."/>
            <person name="Bluhm B."/>
            <person name="Cannon C."/>
            <person name="Castanera R."/>
            <person name="Culley D."/>
            <person name="Daum C."/>
            <person name="Ezra D."/>
            <person name="Gonzalez J."/>
            <person name="Henrissat B."/>
            <person name="Kuo A."/>
            <person name="Liang C."/>
            <person name="Lipzen A."/>
            <person name="Lutzoni F."/>
            <person name="Magnuson J."/>
            <person name="Mondo S."/>
            <person name="Nolan M."/>
            <person name="Ohm R."/>
            <person name="Pangilinan J."/>
            <person name="Park H.-J."/>
            <person name="Ramirez L."/>
            <person name="Alfaro M."/>
            <person name="Sun H."/>
            <person name="Tritt A."/>
            <person name="Yoshinaga Y."/>
            <person name="Zwiers L.-H."/>
            <person name="Turgeon B."/>
            <person name="Goodwin S."/>
            <person name="Spatafora J."/>
            <person name="Crous P."/>
            <person name="Grigoriev I."/>
        </authorList>
    </citation>
    <scope>NUCLEOTIDE SEQUENCE</scope>
    <source>
        <strain evidence="2">CBS 207.26</strain>
    </source>
</reference>
<dbReference type="AlphaFoldDB" id="A0A6A6EDW5"/>
<keyword evidence="3" id="KW-1185">Reference proteome</keyword>
<feature type="region of interest" description="Disordered" evidence="1">
    <location>
        <begin position="1"/>
        <end position="79"/>
    </location>
</feature>
<protein>
    <submittedName>
        <fullName evidence="2">Uncharacterized protein</fullName>
    </submittedName>
</protein>
<feature type="compositionally biased region" description="Basic residues" evidence="1">
    <location>
        <begin position="33"/>
        <end position="45"/>
    </location>
</feature>
<gene>
    <name evidence="2" type="ORF">K469DRAFT_685359</name>
</gene>
<accession>A0A6A6EDW5</accession>
<dbReference type="EMBL" id="ML994625">
    <property type="protein sequence ID" value="KAF2188036.1"/>
    <property type="molecule type" value="Genomic_DNA"/>
</dbReference>
<evidence type="ECO:0000256" key="1">
    <source>
        <dbReference type="SAM" id="MobiDB-lite"/>
    </source>
</evidence>